<feature type="non-terminal residue" evidence="1">
    <location>
        <position position="1"/>
    </location>
</feature>
<dbReference type="AlphaFoldDB" id="A0A0B6YJ53"/>
<reference evidence="1" key="1">
    <citation type="submission" date="2014-12" db="EMBL/GenBank/DDBJ databases">
        <title>Insight into the proteome of Arion vulgaris.</title>
        <authorList>
            <person name="Aradska J."/>
            <person name="Bulat T."/>
            <person name="Smidak R."/>
            <person name="Sarate P."/>
            <person name="Gangsoo J."/>
            <person name="Sialana F."/>
            <person name="Bilban M."/>
            <person name="Lubec G."/>
        </authorList>
    </citation>
    <scope>NUCLEOTIDE SEQUENCE</scope>
    <source>
        <tissue evidence="1">Skin</tissue>
    </source>
</reference>
<sequence>SALAVVEQIVFFTEFINVWKDKLEDIVLPVAQAIITNKESSEVQKLCSLRVMRNLSRHSAFTIKVKHDVL</sequence>
<feature type="non-terminal residue" evidence="1">
    <location>
        <position position="70"/>
    </location>
</feature>
<name>A0A0B6YJ53_9EUPU</name>
<evidence type="ECO:0000313" key="1">
    <source>
        <dbReference type="EMBL" id="CEK56194.1"/>
    </source>
</evidence>
<dbReference type="EMBL" id="HACG01009329">
    <property type="protein sequence ID" value="CEK56194.1"/>
    <property type="molecule type" value="Transcribed_RNA"/>
</dbReference>
<organism evidence="1">
    <name type="scientific">Arion vulgaris</name>
    <dbReference type="NCBI Taxonomy" id="1028688"/>
    <lineage>
        <taxon>Eukaryota</taxon>
        <taxon>Metazoa</taxon>
        <taxon>Spiralia</taxon>
        <taxon>Lophotrochozoa</taxon>
        <taxon>Mollusca</taxon>
        <taxon>Gastropoda</taxon>
        <taxon>Heterobranchia</taxon>
        <taxon>Euthyneura</taxon>
        <taxon>Panpulmonata</taxon>
        <taxon>Eupulmonata</taxon>
        <taxon>Stylommatophora</taxon>
        <taxon>Helicina</taxon>
        <taxon>Arionoidea</taxon>
        <taxon>Arionidae</taxon>
        <taxon>Arion</taxon>
    </lineage>
</organism>
<gene>
    <name evidence="1" type="primary">ORF27047</name>
</gene>
<accession>A0A0B6YJ53</accession>
<protein>
    <submittedName>
        <fullName evidence="1">Uncharacterized protein</fullName>
    </submittedName>
</protein>
<proteinExistence type="predicted"/>